<dbReference type="Proteomes" id="UP000019335">
    <property type="component" value="Chromosome 1"/>
</dbReference>
<proteinExistence type="predicted"/>
<organism evidence="1 2">
    <name type="scientific">Nannochloropsis gaditana</name>
    <dbReference type="NCBI Taxonomy" id="72520"/>
    <lineage>
        <taxon>Eukaryota</taxon>
        <taxon>Sar</taxon>
        <taxon>Stramenopiles</taxon>
        <taxon>Ochrophyta</taxon>
        <taxon>Eustigmatophyceae</taxon>
        <taxon>Eustigmatales</taxon>
        <taxon>Monodopsidaceae</taxon>
        <taxon>Nannochloropsis</taxon>
    </lineage>
</organism>
<comment type="caution">
    <text evidence="1">The sequence shown here is derived from an EMBL/GenBank/DDBJ whole genome shotgun (WGS) entry which is preliminary data.</text>
</comment>
<keyword evidence="2" id="KW-1185">Reference proteome</keyword>
<gene>
    <name evidence="1" type="ORF">Naga_100003g140</name>
</gene>
<sequence>MQRGFNEIQCRHRAASHDKNTALRILTPQIKCNCPFTAYVPLNIMSSFLRSACNLGHRTTSLKSCSTPVIAQHRLRDRESTGEVRISFSAIFSEPGPRTPRAQRHDAPRTAGSCTMIRQKTSDLKGLGFGLLPHALRHQTCFLPASETSGRITPISHSPDLLHSKEC</sequence>
<evidence type="ECO:0000313" key="1">
    <source>
        <dbReference type="EMBL" id="EWM30355.1"/>
    </source>
</evidence>
<accession>W7TT07</accession>
<dbReference type="AlphaFoldDB" id="W7TT07"/>
<protein>
    <submittedName>
        <fullName evidence="1">Uncharacterized protein</fullName>
    </submittedName>
</protein>
<reference evidence="1 2" key="1">
    <citation type="journal article" date="2014" name="Mol. Plant">
        <title>Chromosome Scale Genome Assembly and Transcriptome Profiling of Nannochloropsis gaditana in Nitrogen Depletion.</title>
        <authorList>
            <person name="Corteggiani Carpinelli E."/>
            <person name="Telatin A."/>
            <person name="Vitulo N."/>
            <person name="Forcato C."/>
            <person name="D'Angelo M."/>
            <person name="Schiavon R."/>
            <person name="Vezzi A."/>
            <person name="Giacometti G.M."/>
            <person name="Morosinotto T."/>
            <person name="Valle G."/>
        </authorList>
    </citation>
    <scope>NUCLEOTIDE SEQUENCE [LARGE SCALE GENOMIC DNA]</scope>
    <source>
        <strain evidence="1 2">B-31</strain>
    </source>
</reference>
<name>W7TT07_9STRA</name>
<evidence type="ECO:0000313" key="2">
    <source>
        <dbReference type="Proteomes" id="UP000019335"/>
    </source>
</evidence>
<dbReference type="EMBL" id="AZIL01000038">
    <property type="protein sequence ID" value="EWM30355.1"/>
    <property type="molecule type" value="Genomic_DNA"/>
</dbReference>